<evidence type="ECO:0000256" key="1">
    <source>
        <dbReference type="SAM" id="MobiDB-lite"/>
    </source>
</evidence>
<sequence length="257" mass="28278">MLLAGFLFALDEGLRFLQKNPLTDNADVVDIAFVLAQFSLSDDPAHTCYIIPTHAANFSDSQFHCIGKRYDRLPQFHFWARDRDVLKKLREIGFKPGKLSYVTVFKYDDTLAQVPPVPARFQAPWPPSYNQASRYPHRSGHVATTSTPSTSPDSNVQPMAISPLSISNDGNASHSAVIQPPSLIVADSAMQSTVSLVNNGKTQLAVDSFASSTQIEKSVKACAQILSMTPEQLKGLPEADKAMLIQLSTYINTRPFH</sequence>
<dbReference type="Proteomes" id="UP000518752">
    <property type="component" value="Unassembled WGS sequence"/>
</dbReference>
<keyword evidence="3" id="KW-1185">Reference proteome</keyword>
<evidence type="ECO:0000313" key="2">
    <source>
        <dbReference type="EMBL" id="KAF5373210.1"/>
    </source>
</evidence>
<feature type="region of interest" description="Disordered" evidence="1">
    <location>
        <begin position="130"/>
        <end position="156"/>
    </location>
</feature>
<gene>
    <name evidence="2" type="ORF">D9757_010540</name>
</gene>
<evidence type="ECO:0000313" key="3">
    <source>
        <dbReference type="Proteomes" id="UP000518752"/>
    </source>
</evidence>
<dbReference type="AlphaFoldDB" id="A0A8H5GYC6"/>
<feature type="compositionally biased region" description="Low complexity" evidence="1">
    <location>
        <begin position="144"/>
        <end position="154"/>
    </location>
</feature>
<protein>
    <submittedName>
        <fullName evidence="2">Uncharacterized protein</fullName>
    </submittedName>
</protein>
<dbReference type="EMBL" id="JAACJN010000107">
    <property type="protein sequence ID" value="KAF5373210.1"/>
    <property type="molecule type" value="Genomic_DNA"/>
</dbReference>
<comment type="caution">
    <text evidence="2">The sequence shown here is derived from an EMBL/GenBank/DDBJ whole genome shotgun (WGS) entry which is preliminary data.</text>
</comment>
<organism evidence="2 3">
    <name type="scientific">Collybiopsis confluens</name>
    <dbReference type="NCBI Taxonomy" id="2823264"/>
    <lineage>
        <taxon>Eukaryota</taxon>
        <taxon>Fungi</taxon>
        <taxon>Dikarya</taxon>
        <taxon>Basidiomycota</taxon>
        <taxon>Agaricomycotina</taxon>
        <taxon>Agaricomycetes</taxon>
        <taxon>Agaricomycetidae</taxon>
        <taxon>Agaricales</taxon>
        <taxon>Marasmiineae</taxon>
        <taxon>Omphalotaceae</taxon>
        <taxon>Collybiopsis</taxon>
    </lineage>
</organism>
<reference evidence="2 3" key="1">
    <citation type="journal article" date="2020" name="ISME J.">
        <title>Uncovering the hidden diversity of litter-decomposition mechanisms in mushroom-forming fungi.</title>
        <authorList>
            <person name="Floudas D."/>
            <person name="Bentzer J."/>
            <person name="Ahren D."/>
            <person name="Johansson T."/>
            <person name="Persson P."/>
            <person name="Tunlid A."/>
        </authorList>
    </citation>
    <scope>NUCLEOTIDE SEQUENCE [LARGE SCALE GENOMIC DNA]</scope>
    <source>
        <strain evidence="2 3">CBS 406.79</strain>
    </source>
</reference>
<proteinExistence type="predicted"/>
<accession>A0A8H5GYC6</accession>
<name>A0A8H5GYC6_9AGAR</name>